<name>I3ZKN0_TERRK</name>
<reference evidence="1 2" key="1">
    <citation type="submission" date="2012-06" db="EMBL/GenBank/DDBJ databases">
        <title>Complete genome of Terriglobus roseus DSM 18391.</title>
        <authorList>
            <consortium name="US DOE Joint Genome Institute (JGI-PGF)"/>
            <person name="Lucas S."/>
            <person name="Copeland A."/>
            <person name="Lapidus A."/>
            <person name="Glavina del Rio T."/>
            <person name="Dalin E."/>
            <person name="Tice H."/>
            <person name="Bruce D."/>
            <person name="Goodwin L."/>
            <person name="Pitluck S."/>
            <person name="Peters L."/>
            <person name="Mikhailova N."/>
            <person name="Munk A.C.C."/>
            <person name="Kyrpides N."/>
            <person name="Mavromatis K."/>
            <person name="Ivanova N."/>
            <person name="Brettin T."/>
            <person name="Detter J.C."/>
            <person name="Han C."/>
            <person name="Larimer F."/>
            <person name="Land M."/>
            <person name="Hauser L."/>
            <person name="Markowitz V."/>
            <person name="Cheng J.-F."/>
            <person name="Hugenholtz P."/>
            <person name="Woyke T."/>
            <person name="Wu D."/>
            <person name="Brambilla E."/>
            <person name="Klenk H.-P."/>
            <person name="Eisen J.A."/>
        </authorList>
    </citation>
    <scope>NUCLEOTIDE SEQUENCE [LARGE SCALE GENOMIC DNA]</scope>
    <source>
        <strain evidence="2">DSM 18391 / NRRL B-41598 / KBS 63</strain>
    </source>
</reference>
<evidence type="ECO:0000313" key="1">
    <source>
        <dbReference type="EMBL" id="AFL89798.1"/>
    </source>
</evidence>
<keyword evidence="2" id="KW-1185">Reference proteome</keyword>
<evidence type="ECO:0000313" key="2">
    <source>
        <dbReference type="Proteomes" id="UP000006056"/>
    </source>
</evidence>
<accession>I3ZKN0</accession>
<dbReference type="PANTHER" id="PTHR40266:SF2">
    <property type="entry name" value="TOXIN HIGB-1"/>
    <property type="match status" value="1"/>
</dbReference>
<dbReference type="KEGG" id="trs:Terro_3584"/>
<dbReference type="PATRIC" id="fig|926566.3.peg.3530"/>
<protein>
    <submittedName>
        <fullName evidence="1">Plasmid maintenance system killer protein</fullName>
    </submittedName>
</protein>
<dbReference type="eggNOG" id="COG3549">
    <property type="taxonomic scope" value="Bacteria"/>
</dbReference>
<dbReference type="HOGENOM" id="CLU_155111_0_0_0"/>
<dbReference type="SUPFAM" id="SSF143011">
    <property type="entry name" value="RelE-like"/>
    <property type="match status" value="1"/>
</dbReference>
<dbReference type="InterPro" id="IPR035093">
    <property type="entry name" value="RelE/ParE_toxin_dom_sf"/>
</dbReference>
<sequence length="123" mass="13317">MTWARLAINCAAAEQVNLSLTRVALHATVEGVIGSFRHAGLEKFFKSGSKAGIQPAHASRLELQLGVLNAAEGPEDMAVPGWKLHALQGKLRGHYAVSVNGNWRMVFAFDGTDAILVDYSDYH</sequence>
<dbReference type="Gene3D" id="3.30.2310.20">
    <property type="entry name" value="RelE-like"/>
    <property type="match status" value="1"/>
</dbReference>
<dbReference type="InterPro" id="IPR007711">
    <property type="entry name" value="HigB-1"/>
</dbReference>
<dbReference type="Proteomes" id="UP000006056">
    <property type="component" value="Chromosome"/>
</dbReference>
<dbReference type="Pfam" id="PF05015">
    <property type="entry name" value="HigB-like_toxin"/>
    <property type="match status" value="1"/>
</dbReference>
<proteinExistence type="predicted"/>
<dbReference type="STRING" id="926566.Terro_3584"/>
<gene>
    <name evidence="1" type="ordered locus">Terro_3584</name>
</gene>
<dbReference type="EMBL" id="CP003379">
    <property type="protein sequence ID" value="AFL89798.1"/>
    <property type="molecule type" value="Genomic_DNA"/>
</dbReference>
<organism evidence="1 2">
    <name type="scientific">Terriglobus roseus (strain DSM 18391 / NRRL B-41598 / KBS 63)</name>
    <dbReference type="NCBI Taxonomy" id="926566"/>
    <lineage>
        <taxon>Bacteria</taxon>
        <taxon>Pseudomonadati</taxon>
        <taxon>Acidobacteriota</taxon>
        <taxon>Terriglobia</taxon>
        <taxon>Terriglobales</taxon>
        <taxon>Acidobacteriaceae</taxon>
        <taxon>Terriglobus</taxon>
    </lineage>
</organism>
<dbReference type="PANTHER" id="PTHR40266">
    <property type="entry name" value="TOXIN HIGB-1"/>
    <property type="match status" value="1"/>
</dbReference>
<dbReference type="AlphaFoldDB" id="I3ZKN0"/>